<keyword evidence="1" id="KW-0812">Transmembrane</keyword>
<protein>
    <submittedName>
        <fullName evidence="2">Membrane protein</fullName>
    </submittedName>
</protein>
<comment type="caution">
    <text evidence="2">The sequence shown here is derived from an EMBL/GenBank/DDBJ whole genome shotgun (WGS) entry which is preliminary data.</text>
</comment>
<evidence type="ECO:0000256" key="1">
    <source>
        <dbReference type="SAM" id="Phobius"/>
    </source>
</evidence>
<reference evidence="2" key="1">
    <citation type="submission" date="2013-08" db="EMBL/GenBank/DDBJ databases">
        <authorList>
            <person name="Mendez C."/>
            <person name="Richter M."/>
            <person name="Ferrer M."/>
            <person name="Sanchez J."/>
        </authorList>
    </citation>
    <scope>NUCLEOTIDE SEQUENCE</scope>
</reference>
<gene>
    <name evidence="2" type="ORF">B1A_19379</name>
</gene>
<feature type="non-terminal residue" evidence="2">
    <location>
        <position position="110"/>
    </location>
</feature>
<feature type="transmembrane region" description="Helical" evidence="1">
    <location>
        <begin position="83"/>
        <end position="103"/>
    </location>
</feature>
<proteinExistence type="predicted"/>
<keyword evidence="1" id="KW-0472">Membrane</keyword>
<reference evidence="2" key="2">
    <citation type="journal article" date="2014" name="ISME J.">
        <title>Microbial stratification in low pH oxic and suboxic macroscopic growths along an acid mine drainage.</title>
        <authorList>
            <person name="Mendez-Garcia C."/>
            <person name="Mesa V."/>
            <person name="Sprenger R.R."/>
            <person name="Richter M."/>
            <person name="Diez M.S."/>
            <person name="Solano J."/>
            <person name="Bargiela R."/>
            <person name="Golyshina O.V."/>
            <person name="Manteca A."/>
            <person name="Ramos J.L."/>
            <person name="Gallego J.R."/>
            <person name="Llorente I."/>
            <person name="Martins Dos Santos V.A."/>
            <person name="Jensen O.N."/>
            <person name="Pelaez A.I."/>
            <person name="Sanchez J."/>
            <person name="Ferrer M."/>
        </authorList>
    </citation>
    <scope>NUCLEOTIDE SEQUENCE</scope>
</reference>
<organism evidence="2">
    <name type="scientific">mine drainage metagenome</name>
    <dbReference type="NCBI Taxonomy" id="410659"/>
    <lineage>
        <taxon>unclassified sequences</taxon>
        <taxon>metagenomes</taxon>
        <taxon>ecological metagenomes</taxon>
    </lineage>
</organism>
<evidence type="ECO:0000313" key="2">
    <source>
        <dbReference type="EMBL" id="EQD32668.1"/>
    </source>
</evidence>
<accession>T0YHY9</accession>
<dbReference type="AlphaFoldDB" id="T0YHY9"/>
<dbReference type="EMBL" id="AUZX01014300">
    <property type="protein sequence ID" value="EQD32668.1"/>
    <property type="molecule type" value="Genomic_DNA"/>
</dbReference>
<keyword evidence="1" id="KW-1133">Transmembrane helix</keyword>
<sequence>MGVKESLESRRVQFLIFLVIAIAIIYLTIIYRTTMLNDAGFYEPDGFYHFSVIRAAVNNNFIVPHILHISGYPSPTTVLEPEGLYWVTLFPYLFLQFFGISYYDTNAPCS</sequence>
<feature type="transmembrane region" description="Helical" evidence="1">
    <location>
        <begin position="12"/>
        <end position="31"/>
    </location>
</feature>
<name>T0YHY9_9ZZZZ</name>